<keyword evidence="3" id="KW-1185">Reference proteome</keyword>
<dbReference type="Proteomes" id="UP001054821">
    <property type="component" value="Chromosome 6"/>
</dbReference>
<evidence type="ECO:0000313" key="3">
    <source>
        <dbReference type="Proteomes" id="UP001054821"/>
    </source>
</evidence>
<accession>A0AAD4VDX3</accession>
<sequence>MGRIFFRLYFILQKKEREEEDFEDDATSSTKKWKRQKKDSAEQPDQGAVTVAYHGTGEQAGYDLCSDLNVEPSSCLDDVRQDVDDNVDTNHGSEQDEMHQDDPILWEEGLGLNPMRGNKLLCQENSTNEDFDVETFGREDSWALECKLTMRFSSGSFQ</sequence>
<comment type="caution">
    <text evidence="2">The sequence shown here is derived from an EMBL/GenBank/DDBJ whole genome shotgun (WGS) entry which is preliminary data.</text>
</comment>
<gene>
    <name evidence="2" type="ORF">L3X38_031214</name>
</gene>
<protein>
    <submittedName>
        <fullName evidence="2">Uncharacterized protein</fullName>
    </submittedName>
</protein>
<evidence type="ECO:0000313" key="2">
    <source>
        <dbReference type="EMBL" id="KAI5322142.1"/>
    </source>
</evidence>
<dbReference type="EMBL" id="JAJFAZ020000006">
    <property type="protein sequence ID" value="KAI5322142.1"/>
    <property type="molecule type" value="Genomic_DNA"/>
</dbReference>
<proteinExistence type="predicted"/>
<evidence type="ECO:0000256" key="1">
    <source>
        <dbReference type="SAM" id="MobiDB-lite"/>
    </source>
</evidence>
<feature type="compositionally biased region" description="Basic and acidic residues" evidence="1">
    <location>
        <begin position="91"/>
        <end position="101"/>
    </location>
</feature>
<name>A0AAD4VDX3_PRUDU</name>
<reference evidence="2 3" key="1">
    <citation type="journal article" date="2022" name="G3 (Bethesda)">
        <title>Whole-genome sequence and methylome profiling of the almond [Prunus dulcis (Mill.) D.A. Webb] cultivar 'Nonpareil'.</title>
        <authorList>
            <person name="D'Amico-Willman K.M."/>
            <person name="Ouma W.Z."/>
            <person name="Meulia T."/>
            <person name="Sideli G.M."/>
            <person name="Gradziel T.M."/>
            <person name="Fresnedo-Ramirez J."/>
        </authorList>
    </citation>
    <scope>NUCLEOTIDE SEQUENCE [LARGE SCALE GENOMIC DNA]</scope>
    <source>
        <strain evidence="2">Clone GOH B32 T37-40</strain>
    </source>
</reference>
<feature type="region of interest" description="Disordered" evidence="1">
    <location>
        <begin position="80"/>
        <end position="101"/>
    </location>
</feature>
<feature type="region of interest" description="Disordered" evidence="1">
    <location>
        <begin position="17"/>
        <end position="48"/>
    </location>
</feature>
<dbReference type="AlphaFoldDB" id="A0AAD4VDX3"/>
<organism evidence="2 3">
    <name type="scientific">Prunus dulcis</name>
    <name type="common">Almond</name>
    <name type="synonym">Amygdalus dulcis</name>
    <dbReference type="NCBI Taxonomy" id="3755"/>
    <lineage>
        <taxon>Eukaryota</taxon>
        <taxon>Viridiplantae</taxon>
        <taxon>Streptophyta</taxon>
        <taxon>Embryophyta</taxon>
        <taxon>Tracheophyta</taxon>
        <taxon>Spermatophyta</taxon>
        <taxon>Magnoliopsida</taxon>
        <taxon>eudicotyledons</taxon>
        <taxon>Gunneridae</taxon>
        <taxon>Pentapetalae</taxon>
        <taxon>rosids</taxon>
        <taxon>fabids</taxon>
        <taxon>Rosales</taxon>
        <taxon>Rosaceae</taxon>
        <taxon>Amygdaloideae</taxon>
        <taxon>Amygdaleae</taxon>
        <taxon>Prunus</taxon>
    </lineage>
</organism>